<keyword evidence="1" id="KW-0175">Coiled coil</keyword>
<evidence type="ECO:0000313" key="3">
    <source>
        <dbReference type="WBParaSite" id="PSU_v2.g11324.t1"/>
    </source>
</evidence>
<name>A0A914XWI4_9BILA</name>
<organism evidence="2 3">
    <name type="scientific">Panagrolaimus superbus</name>
    <dbReference type="NCBI Taxonomy" id="310955"/>
    <lineage>
        <taxon>Eukaryota</taxon>
        <taxon>Metazoa</taxon>
        <taxon>Ecdysozoa</taxon>
        <taxon>Nematoda</taxon>
        <taxon>Chromadorea</taxon>
        <taxon>Rhabditida</taxon>
        <taxon>Tylenchina</taxon>
        <taxon>Panagrolaimomorpha</taxon>
        <taxon>Panagrolaimoidea</taxon>
        <taxon>Panagrolaimidae</taxon>
        <taxon>Panagrolaimus</taxon>
    </lineage>
</organism>
<accession>A0A914XWI4</accession>
<evidence type="ECO:0000313" key="2">
    <source>
        <dbReference type="Proteomes" id="UP000887577"/>
    </source>
</evidence>
<protein>
    <submittedName>
        <fullName evidence="3">Uncharacterized protein</fullName>
    </submittedName>
</protein>
<keyword evidence="2" id="KW-1185">Reference proteome</keyword>
<dbReference type="WBParaSite" id="PSU_v2.g11324.t1">
    <property type="protein sequence ID" value="PSU_v2.g11324.t1"/>
    <property type="gene ID" value="PSU_v2.g11324"/>
</dbReference>
<dbReference type="Proteomes" id="UP000887577">
    <property type="component" value="Unplaced"/>
</dbReference>
<dbReference type="AlphaFoldDB" id="A0A914XWI4"/>
<feature type="coiled-coil region" evidence="1">
    <location>
        <begin position="142"/>
        <end position="183"/>
    </location>
</feature>
<proteinExistence type="predicted"/>
<evidence type="ECO:0000256" key="1">
    <source>
        <dbReference type="SAM" id="Coils"/>
    </source>
</evidence>
<sequence length="195" mass="22059">MSNNDSILNLPILSAEEVPPPFDAKRYVVPLIYPGEYVEEDGFQNVAIEDEQSLSPYKVRSPIQKSQQSNISRSYVPVMSSAPSTTVAYAAVNDKEAEYLIQNAYKAYEAAEKAASCRVHAENDGITCEVLQQSMDELRSYVSVVQKRFLEAKTEKDEAQRQKADFETKYNELRLQYETVLERGLNAKVHTYISS</sequence>
<reference evidence="3" key="1">
    <citation type="submission" date="2022-11" db="UniProtKB">
        <authorList>
            <consortium name="WormBaseParasite"/>
        </authorList>
    </citation>
    <scope>IDENTIFICATION</scope>
</reference>